<dbReference type="GO" id="GO:0030154">
    <property type="term" value="P:cell differentiation"/>
    <property type="evidence" value="ECO:0007669"/>
    <property type="project" value="TreeGrafter"/>
</dbReference>
<reference evidence="6 7" key="1">
    <citation type="submission" date="2017-10" db="EMBL/GenBank/DDBJ databases">
        <title>Comparative genomics in systemic dimorphic fungi from Ajellomycetaceae.</title>
        <authorList>
            <person name="Munoz J.F."/>
            <person name="Mcewen J.G."/>
            <person name="Clay O.K."/>
            <person name="Cuomo C.A."/>
        </authorList>
    </citation>
    <scope>NUCLEOTIDE SEQUENCE [LARGE SCALE GENOMIC DNA]</scope>
    <source>
        <strain evidence="6 7">UAMH5409</strain>
    </source>
</reference>
<dbReference type="GO" id="GO:0000122">
    <property type="term" value="P:negative regulation of transcription by RNA polymerase II"/>
    <property type="evidence" value="ECO:0007669"/>
    <property type="project" value="TreeGrafter"/>
</dbReference>
<feature type="compositionally biased region" description="Basic residues" evidence="4">
    <location>
        <begin position="111"/>
        <end position="120"/>
    </location>
</feature>
<dbReference type="OrthoDB" id="2307332at2759"/>
<evidence type="ECO:0000256" key="3">
    <source>
        <dbReference type="PROSITE-ProRule" id="PRU00267"/>
    </source>
</evidence>
<dbReference type="GO" id="GO:0005634">
    <property type="term" value="C:nucleus"/>
    <property type="evidence" value="ECO:0007669"/>
    <property type="project" value="UniProtKB-UniRule"/>
</dbReference>
<dbReference type="InterPro" id="IPR009071">
    <property type="entry name" value="HMG_box_dom"/>
</dbReference>
<dbReference type="AlphaFoldDB" id="A0A2B7XSB2"/>
<dbReference type="PANTHER" id="PTHR10270">
    <property type="entry name" value="SOX TRANSCRIPTION FACTOR"/>
    <property type="match status" value="1"/>
</dbReference>
<dbReference type="GO" id="GO:0001228">
    <property type="term" value="F:DNA-binding transcription activator activity, RNA polymerase II-specific"/>
    <property type="evidence" value="ECO:0007669"/>
    <property type="project" value="TreeGrafter"/>
</dbReference>
<evidence type="ECO:0000313" key="7">
    <source>
        <dbReference type="Proteomes" id="UP000223968"/>
    </source>
</evidence>
<feature type="domain" description="HMG box" evidence="5">
    <location>
        <begin position="176"/>
        <end position="244"/>
    </location>
</feature>
<dbReference type="SMART" id="SM00398">
    <property type="entry name" value="HMG"/>
    <property type="match status" value="1"/>
</dbReference>
<keyword evidence="7" id="KW-1185">Reference proteome</keyword>
<dbReference type="Gene3D" id="1.10.30.10">
    <property type="entry name" value="High mobility group box domain"/>
    <property type="match status" value="1"/>
</dbReference>
<evidence type="ECO:0000256" key="2">
    <source>
        <dbReference type="ARBA" id="ARBA00023163"/>
    </source>
</evidence>
<feature type="region of interest" description="Disordered" evidence="4">
    <location>
        <begin position="231"/>
        <end position="312"/>
    </location>
</feature>
<dbReference type="CDD" id="cd01389">
    <property type="entry name" value="HMG-box_ROX1-like"/>
    <property type="match status" value="1"/>
</dbReference>
<evidence type="ECO:0000313" key="6">
    <source>
        <dbReference type="EMBL" id="PGH12106.1"/>
    </source>
</evidence>
<evidence type="ECO:0000259" key="5">
    <source>
        <dbReference type="PROSITE" id="PS50118"/>
    </source>
</evidence>
<sequence>MSNTHLPSPPLSPDEDPTRTINNYPIRTLGSPYLFNRQQIGNMYMQIAEPQALQYSRVELDANGQPTYVGDYALPAPYGNGDENVYPQVAQLHTPPLRNRSDSPPTANRVTKPRVKKAPRIRKHNTKRGSTDGFLINGPLSVLTKGMRIPVRDMEAHVMRSTEVRLKEVEQKKGKIARPMNSFMLYRSAYAERTKEWCAQNNHQVVSKAAGDSWPLEPKEVRDHYERLANIERDNHDKAHPNYKFAPNKSSNTPKKKRGSPPKEDRIVDNNDRDFSMPPHARPMRQMSGGPYQHTDFQSRTSTPLQQNSPYDSRQCTPFEQNGDMYDNGDVNKSSWEMSNPGRPLPGMINPPEQTHFYQPSIQQSMLGPNIEDVSFRRMGVPGMPYDAPGALAGLPGNAHPDLFQQQPLPQAGTPESINDLQVDPQLLEFDNQPTLPSNDGGNYENQLDMWQMSNGQQQYIPTTSAPAQDERYHTTQPDFHPGMQQSVNGRDMWSEAQAEVGGEFEDWVSTDTPFGYSNGQARHI</sequence>
<dbReference type="Pfam" id="PF00505">
    <property type="entry name" value="HMG_box"/>
    <property type="match status" value="1"/>
</dbReference>
<dbReference type="PROSITE" id="PS50118">
    <property type="entry name" value="HMG_BOX_2"/>
    <property type="match status" value="1"/>
</dbReference>
<dbReference type="STRING" id="1447875.A0A2B7XSB2"/>
<feature type="region of interest" description="Disordered" evidence="4">
    <location>
        <begin position="1"/>
        <end position="23"/>
    </location>
</feature>
<accession>A0A2B7XSB2</accession>
<dbReference type="PANTHER" id="PTHR10270:SF161">
    <property type="entry name" value="SEX-DETERMINING REGION Y PROTEIN"/>
    <property type="match status" value="1"/>
</dbReference>
<comment type="caution">
    <text evidence="6">The sequence shown here is derived from an EMBL/GenBank/DDBJ whole genome shotgun (WGS) entry which is preliminary data.</text>
</comment>
<evidence type="ECO:0000256" key="4">
    <source>
        <dbReference type="SAM" id="MobiDB-lite"/>
    </source>
</evidence>
<dbReference type="SUPFAM" id="SSF47095">
    <property type="entry name" value="HMG-box"/>
    <property type="match status" value="1"/>
</dbReference>
<keyword evidence="3" id="KW-0539">Nucleus</keyword>
<feature type="region of interest" description="Disordered" evidence="4">
    <location>
        <begin position="95"/>
        <end position="120"/>
    </location>
</feature>
<dbReference type="GO" id="GO:0000978">
    <property type="term" value="F:RNA polymerase II cis-regulatory region sequence-specific DNA binding"/>
    <property type="evidence" value="ECO:0007669"/>
    <property type="project" value="TreeGrafter"/>
</dbReference>
<keyword evidence="2" id="KW-0804">Transcription</keyword>
<dbReference type="InterPro" id="IPR050140">
    <property type="entry name" value="SRY-related_HMG-box_TF-like"/>
</dbReference>
<protein>
    <recommendedName>
        <fullName evidence="5">HMG box domain-containing protein</fullName>
    </recommendedName>
</protein>
<name>A0A2B7XSB2_9EURO</name>
<gene>
    <name evidence="6" type="ORF">AJ79_04505</name>
</gene>
<evidence type="ECO:0000256" key="1">
    <source>
        <dbReference type="ARBA" id="ARBA00023125"/>
    </source>
</evidence>
<feature type="compositionally biased region" description="Basic and acidic residues" evidence="4">
    <location>
        <begin position="231"/>
        <end position="240"/>
    </location>
</feature>
<feature type="DNA-binding region" description="HMG box" evidence="3">
    <location>
        <begin position="176"/>
        <end position="244"/>
    </location>
</feature>
<dbReference type="InterPro" id="IPR036910">
    <property type="entry name" value="HMG_box_dom_sf"/>
</dbReference>
<organism evidence="6 7">
    <name type="scientific">Helicocarpus griseus UAMH5409</name>
    <dbReference type="NCBI Taxonomy" id="1447875"/>
    <lineage>
        <taxon>Eukaryota</taxon>
        <taxon>Fungi</taxon>
        <taxon>Dikarya</taxon>
        <taxon>Ascomycota</taxon>
        <taxon>Pezizomycotina</taxon>
        <taxon>Eurotiomycetes</taxon>
        <taxon>Eurotiomycetidae</taxon>
        <taxon>Onygenales</taxon>
        <taxon>Ajellomycetaceae</taxon>
        <taxon>Helicocarpus</taxon>
    </lineage>
</organism>
<feature type="compositionally biased region" description="Basic and acidic residues" evidence="4">
    <location>
        <begin position="261"/>
        <end position="275"/>
    </location>
</feature>
<keyword evidence="1 3" id="KW-0238">DNA-binding</keyword>
<feature type="compositionally biased region" description="Polar residues" evidence="4">
    <location>
        <begin position="295"/>
        <end position="312"/>
    </location>
</feature>
<proteinExistence type="predicted"/>
<dbReference type="EMBL" id="PDNB01000063">
    <property type="protein sequence ID" value="PGH12106.1"/>
    <property type="molecule type" value="Genomic_DNA"/>
</dbReference>
<dbReference type="Proteomes" id="UP000223968">
    <property type="component" value="Unassembled WGS sequence"/>
</dbReference>